<dbReference type="EMBL" id="AAUW01000040">
    <property type="protein sequence ID" value="EAV40168.1"/>
    <property type="molecule type" value="Genomic_DNA"/>
</dbReference>
<evidence type="ECO:0000313" key="3">
    <source>
        <dbReference type="EMBL" id="EAV40168.1"/>
    </source>
</evidence>
<gene>
    <name evidence="3" type="ORF">SIAM614_00145</name>
</gene>
<dbReference type="GeneID" id="68850121"/>
<evidence type="ECO:0000256" key="1">
    <source>
        <dbReference type="SAM" id="Coils"/>
    </source>
</evidence>
<dbReference type="Proteomes" id="UP000004848">
    <property type="component" value="Unassembled WGS sequence"/>
</dbReference>
<feature type="compositionally biased region" description="Polar residues" evidence="2">
    <location>
        <begin position="282"/>
        <end position="294"/>
    </location>
</feature>
<organism evidence="3 4">
    <name type="scientific">Roseibium aggregatum (strain ATCC 25650 / DSM 13394 / JCM 20685 / NBRC 16684 / NCIMB 2208 / IAM 12614 / B1)</name>
    <name type="common">Stappia aggregata</name>
    <dbReference type="NCBI Taxonomy" id="384765"/>
    <lineage>
        <taxon>Bacteria</taxon>
        <taxon>Pseudomonadati</taxon>
        <taxon>Pseudomonadota</taxon>
        <taxon>Alphaproteobacteria</taxon>
        <taxon>Hyphomicrobiales</taxon>
        <taxon>Stappiaceae</taxon>
        <taxon>Roseibium</taxon>
    </lineage>
</organism>
<dbReference type="RefSeq" id="WP_006940516.1">
    <property type="nucleotide sequence ID" value="NZ_AAUW01000040.1"/>
</dbReference>
<sequence>MTVQTINDTLLAEHPVRENSILGTRYATEPGALSSIVAMGLANSKPGAVPIESMMSFRKDGHLPEARFVESSPEMLERLEKYHATRTKTRGATSSATVFSGSTTVYDASRQAAIALVESNSLDWKSARDQQVLRHNLTEVETRLKALKERASATSEKKSTLIRSTWQIIGAAASILAAGVIAKYQLPSRTNTANTATPGASGAGTKAPDGMTGTASKAPDLDTAPGIPKPVKKGVTENTVTQPRNDVAPAVAAKTEGVPAPTLKAQAEGIPGPTRKADANVASRSGDTPENTGQPKGPDGHGNAASANANTGEQNAAGLIRDQMKFALMTSGLGALGQLFNQAGELHSMNEREKSKIEGAEATEFGALAEKSRSDGEIFRSNAQFRDQGGVNSAIEEIKKLNEVENQKKKAIVNG</sequence>
<protein>
    <submittedName>
        <fullName evidence="3">Uncharacterized protein</fullName>
    </submittedName>
</protein>
<dbReference type="AlphaFoldDB" id="A0P472"/>
<reference evidence="3 4" key="1">
    <citation type="submission" date="2006-05" db="EMBL/GenBank/DDBJ databases">
        <authorList>
            <person name="King G."/>
            <person name="Ferriera S."/>
            <person name="Johnson J."/>
            <person name="Kravitz S."/>
            <person name="Beeson K."/>
            <person name="Sutton G."/>
            <person name="Rogers Y.-H."/>
            <person name="Friedman R."/>
            <person name="Frazier M."/>
            <person name="Venter J.C."/>
        </authorList>
    </citation>
    <scope>NUCLEOTIDE SEQUENCE [LARGE SCALE GENOMIC DNA]</scope>
    <source>
        <strain evidence="4">ATCC 25650 / DSM 13394 / JCM 20685 / NBRC 16684 / NCIMB 2208 / IAM 12614 / B1</strain>
    </source>
</reference>
<accession>A0P472</accession>
<feature type="region of interest" description="Disordered" evidence="2">
    <location>
        <begin position="192"/>
        <end position="309"/>
    </location>
</feature>
<name>A0P472_ROSAI</name>
<comment type="caution">
    <text evidence="3">The sequence shown here is derived from an EMBL/GenBank/DDBJ whole genome shotgun (WGS) entry which is preliminary data.</text>
</comment>
<keyword evidence="1" id="KW-0175">Coiled coil</keyword>
<dbReference type="OrthoDB" id="9841498at2"/>
<feature type="coiled-coil region" evidence="1">
    <location>
        <begin position="130"/>
        <end position="157"/>
    </location>
</feature>
<evidence type="ECO:0000256" key="2">
    <source>
        <dbReference type="SAM" id="MobiDB-lite"/>
    </source>
</evidence>
<evidence type="ECO:0000313" key="4">
    <source>
        <dbReference type="Proteomes" id="UP000004848"/>
    </source>
</evidence>
<proteinExistence type="predicted"/>